<proteinExistence type="predicted"/>
<sequence>MHTPSPFRLQFAETKSKPFHNIQSSRLLHSPVWDCKKLKIPVCLESTVIVLTCVKRVLWLECAICQPSRRADAQLSKGGPQLLDHPRVDFSLPLAALVFDCLQNPHGQRQIVRSTAGLQSGRQDFGLGHQIVAPQIGDASADVPAIDILLAEELLVPLVELFVGFSRFLAQQTGAGIFCGIYYRNGDGATQLPIDVPHKNKPLGLCLSDHPMTGALTQKRDPAAQLCDAHNALCAEHHAVQSVQRADPQAGVRNSQGNVQESGAEEAEPSADFPGKQLLLPAAKGQPLFPNLSIVLTVPSAGCRGPEGGNSQAKLPEKARASDGQGLYLEGNCCLLACRYCELELPKLELEEHENYCGSRTDKCLDCGELVMFKNKQAHWESNHARSRSRDEPSHHLSPSPVQCRGEIESGWTTVAWDDLDCSCIGNINELMNNSANVCLKSAALRALDHAGQLADALRPLPAVERASLQRQVGVRIELPLSLHVARRLPALVLAARRNAALHGGGGVERPVDSHAARLVAEAALHRHGALPLPPGHLQGLGDAARLLLTVRAVRVLLRVAVGQDLLDALGLGLDQEVLQAGRLLLLAAGLFRLLPLAVLPVVQLPQVPDALQHGFVRRRHKRREAVGAVLPDESVQEVAHFQPEVALAVFGHPREGPHDGVQRGLHHQGGQSAAVNLHEAQAGGDDLPCGTAGQGGDVVQDQPDVVLAQSAGEQDELLHLVVPHEGFAHRVDELEGDLPALFVDVLAAEDGLGHDASDQLAVLVQLGLRLDQVVEAAQSGALAGRGRCVQALAQQALHDPIGLLLLLVVLDGRQVLHALLVDDGDAVGALVGDQRLDQIQDGLLDEVVFWLVAGRVQSLQSVAEQLLIEFGPGDRQVELDGFQCGQSLALLIGADRFYCVDVE</sequence>
<dbReference type="PANTHER" id="PTHR16295">
    <property type="entry name" value="TRAF-TYPE ZINC FINGER PROTEIN-RELATED"/>
    <property type="match status" value="1"/>
</dbReference>
<organism evidence="6 7">
    <name type="scientific">Dendroctonus ponderosae</name>
    <name type="common">Mountain pine beetle</name>
    <dbReference type="NCBI Taxonomy" id="77166"/>
    <lineage>
        <taxon>Eukaryota</taxon>
        <taxon>Metazoa</taxon>
        <taxon>Ecdysozoa</taxon>
        <taxon>Arthropoda</taxon>
        <taxon>Hexapoda</taxon>
        <taxon>Insecta</taxon>
        <taxon>Pterygota</taxon>
        <taxon>Neoptera</taxon>
        <taxon>Endopterygota</taxon>
        <taxon>Coleoptera</taxon>
        <taxon>Polyphaga</taxon>
        <taxon>Cucujiformia</taxon>
        <taxon>Curculionidae</taxon>
        <taxon>Scolytinae</taxon>
        <taxon>Dendroctonus</taxon>
    </lineage>
</organism>
<feature type="region of interest" description="Disordered" evidence="4">
    <location>
        <begin position="245"/>
        <end position="272"/>
    </location>
</feature>
<dbReference type="STRING" id="77166.U4U491"/>
<dbReference type="InterPro" id="IPR049439">
    <property type="entry name" value="TRAFD1-XIAF1_Znf"/>
</dbReference>
<feature type="compositionally biased region" description="Polar residues" evidence="4">
    <location>
        <begin position="252"/>
        <end position="261"/>
    </location>
</feature>
<protein>
    <recommendedName>
        <fullName evidence="5">TRAFD1/XAF1 zinc finger domain-containing protein</fullName>
    </recommendedName>
</protein>
<feature type="region of interest" description="Disordered" evidence="4">
    <location>
        <begin position="381"/>
        <end position="402"/>
    </location>
</feature>
<dbReference type="InterPro" id="IPR051986">
    <property type="entry name" value="Innate_Immune_Apopt_Reg"/>
</dbReference>
<gene>
    <name evidence="6" type="ORF">D910_05240</name>
</gene>
<dbReference type="GO" id="GO:0005739">
    <property type="term" value="C:mitochondrion"/>
    <property type="evidence" value="ECO:0007669"/>
    <property type="project" value="TreeGrafter"/>
</dbReference>
<evidence type="ECO:0000256" key="2">
    <source>
        <dbReference type="ARBA" id="ARBA00022771"/>
    </source>
</evidence>
<feature type="domain" description="TRAFD1/XAF1 zinc finger" evidence="5">
    <location>
        <begin position="348"/>
        <end position="379"/>
    </location>
</feature>
<evidence type="ECO:0000256" key="3">
    <source>
        <dbReference type="ARBA" id="ARBA00022833"/>
    </source>
</evidence>
<keyword evidence="1" id="KW-0479">Metal-binding</keyword>
<name>U4U491_DENPD</name>
<dbReference type="OrthoDB" id="193703at2759"/>
<reference evidence="6 7" key="1">
    <citation type="journal article" date="2013" name="Genome Biol.">
        <title>Draft genome of the mountain pine beetle, Dendroctonus ponderosae Hopkins, a major forest pest.</title>
        <authorList>
            <person name="Keeling C.I."/>
            <person name="Yuen M.M."/>
            <person name="Liao N.Y."/>
            <person name="Docking T.R."/>
            <person name="Chan S.K."/>
            <person name="Taylor G.A."/>
            <person name="Palmquist D.L."/>
            <person name="Jackman S.D."/>
            <person name="Nguyen A."/>
            <person name="Li M."/>
            <person name="Henderson H."/>
            <person name="Janes J.K."/>
            <person name="Zhao Y."/>
            <person name="Pandoh P."/>
            <person name="Moore R."/>
            <person name="Sperling F.A."/>
            <person name="Huber D.P."/>
            <person name="Birol I."/>
            <person name="Jones S.J."/>
            <person name="Bohlmann J."/>
        </authorList>
    </citation>
    <scope>NUCLEOTIDE SEQUENCE</scope>
</reference>
<evidence type="ECO:0000313" key="6">
    <source>
        <dbReference type="EMBL" id="ERL87852.1"/>
    </source>
</evidence>
<keyword evidence="2" id="KW-0863">Zinc-finger</keyword>
<evidence type="ECO:0000256" key="4">
    <source>
        <dbReference type="SAM" id="MobiDB-lite"/>
    </source>
</evidence>
<dbReference type="Proteomes" id="UP000030742">
    <property type="component" value="Unassembled WGS sequence"/>
</dbReference>
<dbReference type="EMBL" id="KB632003">
    <property type="protein sequence ID" value="ERL87852.1"/>
    <property type="molecule type" value="Genomic_DNA"/>
</dbReference>
<feature type="compositionally biased region" description="Basic and acidic residues" evidence="4">
    <location>
        <begin position="381"/>
        <end position="395"/>
    </location>
</feature>
<dbReference type="PANTHER" id="PTHR16295:SF10">
    <property type="entry name" value="EXPRESSED PROTEIN"/>
    <property type="match status" value="1"/>
</dbReference>
<accession>U4U491</accession>
<keyword evidence="3" id="KW-0862">Zinc</keyword>
<dbReference type="Pfam" id="PF21366">
    <property type="entry name" value="TRAFD1-XIAF1_ZnF"/>
    <property type="match status" value="1"/>
</dbReference>
<dbReference type="AlphaFoldDB" id="U4U491"/>
<evidence type="ECO:0000256" key="1">
    <source>
        <dbReference type="ARBA" id="ARBA00022723"/>
    </source>
</evidence>
<dbReference type="GO" id="GO:0008270">
    <property type="term" value="F:zinc ion binding"/>
    <property type="evidence" value="ECO:0007669"/>
    <property type="project" value="UniProtKB-KW"/>
</dbReference>
<evidence type="ECO:0000313" key="7">
    <source>
        <dbReference type="Proteomes" id="UP000030742"/>
    </source>
</evidence>
<evidence type="ECO:0000259" key="5">
    <source>
        <dbReference type="Pfam" id="PF21366"/>
    </source>
</evidence>